<dbReference type="EMBL" id="AE016819">
    <property type="protein sequence ID" value="AAS53841.1"/>
    <property type="molecule type" value="Genomic_DNA"/>
</dbReference>
<dbReference type="Proteomes" id="UP000000591">
    <property type="component" value="Chromosome VI"/>
</dbReference>
<reference evidence="3" key="2">
    <citation type="journal article" date="2013" name="G3 (Bethesda)">
        <title>Genomes of Ashbya fungi isolated from insects reveal four mating-type loci, numerous translocations, lack of transposons, and distinct gene duplications.</title>
        <authorList>
            <person name="Dietrich F.S."/>
            <person name="Voegeli S."/>
            <person name="Kuo S."/>
            <person name="Philippsen P."/>
        </authorList>
    </citation>
    <scope>GENOME REANNOTATION</scope>
    <source>
        <strain evidence="3">ATCC 10895 / CBS 109.51 / FGSC 9923 / NRRL Y-1056</strain>
    </source>
</reference>
<dbReference type="OrthoDB" id="2563506at2759"/>
<sequence length="148" mass="16599">MSAFNDYCIICEELIQSAASGQDKLYCSEACRSRDARIYVEAQEPSGTGALLRAPALGAEDQPRAELEEDDCDEEDHESYFSDVEMERYTTSLSSLSTEHAGATKSVPWEWTPRTFGQDTAKPARDVQLTDHTAEDNYQLWLSCKMRG</sequence>
<dbReference type="GeneID" id="4622294"/>
<reference evidence="2 3" key="1">
    <citation type="journal article" date="2004" name="Science">
        <title>The Ashbya gossypii genome as a tool for mapping the ancient Saccharomyces cerevisiae genome.</title>
        <authorList>
            <person name="Dietrich F.S."/>
            <person name="Voegeli S."/>
            <person name="Brachat S."/>
            <person name="Lerch A."/>
            <person name="Gates K."/>
            <person name="Steiner S."/>
            <person name="Mohr C."/>
            <person name="Pohlmann R."/>
            <person name="Luedi P."/>
            <person name="Choi S."/>
            <person name="Wing R.A."/>
            <person name="Flavier A."/>
            <person name="Gaffney T.D."/>
            <person name="Philippsen P."/>
        </authorList>
    </citation>
    <scope>NUCLEOTIDE SEQUENCE [LARGE SCALE GENOMIC DNA]</scope>
    <source>
        <strain evidence="3">ATCC 10895 / CBS 109.51 / FGSC 9923 / NRRL Y-1056</strain>
    </source>
</reference>
<evidence type="ECO:0000313" key="2">
    <source>
        <dbReference type="EMBL" id="AAS53841.1"/>
    </source>
</evidence>
<feature type="region of interest" description="Disordered" evidence="1">
    <location>
        <begin position="50"/>
        <end position="77"/>
    </location>
</feature>
<dbReference type="eggNOG" id="ENOG502SFJI">
    <property type="taxonomic scope" value="Eukaryota"/>
</dbReference>
<name>Q752V3_EREGS</name>
<gene>
    <name evidence="2" type="ORF">AGOS_AFR470C</name>
</gene>
<dbReference type="RefSeq" id="NP_986017.1">
    <property type="nucleotide sequence ID" value="NM_212153.1"/>
</dbReference>
<dbReference type="InParanoid" id="Q752V3"/>
<dbReference type="AlphaFoldDB" id="Q752V3"/>
<evidence type="ECO:0000256" key="1">
    <source>
        <dbReference type="SAM" id="MobiDB-lite"/>
    </source>
</evidence>
<dbReference type="OMA" id="SAFNDFC"/>
<proteinExistence type="predicted"/>
<accession>Q752V3</accession>
<evidence type="ECO:0000313" key="3">
    <source>
        <dbReference type="Proteomes" id="UP000000591"/>
    </source>
</evidence>
<organism evidence="2 3">
    <name type="scientific">Eremothecium gossypii (strain ATCC 10895 / CBS 109.51 / FGSC 9923 / NRRL Y-1056)</name>
    <name type="common">Yeast</name>
    <name type="synonym">Ashbya gossypii</name>
    <dbReference type="NCBI Taxonomy" id="284811"/>
    <lineage>
        <taxon>Eukaryota</taxon>
        <taxon>Fungi</taxon>
        <taxon>Dikarya</taxon>
        <taxon>Ascomycota</taxon>
        <taxon>Saccharomycotina</taxon>
        <taxon>Saccharomycetes</taxon>
        <taxon>Saccharomycetales</taxon>
        <taxon>Saccharomycetaceae</taxon>
        <taxon>Eremothecium</taxon>
    </lineage>
</organism>
<feature type="compositionally biased region" description="Acidic residues" evidence="1">
    <location>
        <begin position="67"/>
        <end position="77"/>
    </location>
</feature>
<dbReference type="KEGG" id="ago:AGOS_AFR470C"/>
<dbReference type="HOGENOM" id="CLU_125577_1_0_1"/>
<protein>
    <submittedName>
        <fullName evidence="2">AFR470Cp</fullName>
    </submittedName>
</protein>
<dbReference type="InterPro" id="IPR024368">
    <property type="entry name" value="Ecl1/2/3"/>
</dbReference>
<keyword evidence="3" id="KW-1185">Reference proteome</keyword>
<dbReference type="Pfam" id="PF12855">
    <property type="entry name" value="Ecl1"/>
    <property type="match status" value="1"/>
</dbReference>